<evidence type="ECO:0000256" key="5">
    <source>
        <dbReference type="ARBA" id="ARBA00022525"/>
    </source>
</evidence>
<comment type="function">
    <text evidence="2">Extracellular metalloprotease that contributes to pathogenicity.</text>
</comment>
<comment type="function">
    <text evidence="16">Involved in the digestion of the blood meal.</text>
</comment>
<keyword evidence="14" id="KW-0865">Zymogen</keyword>
<protein>
    <submittedName>
        <fullName evidence="20">Carboxypeptidase A2</fullName>
    </submittedName>
</protein>
<dbReference type="PANTHER" id="PTHR11705">
    <property type="entry name" value="PROTEASE FAMILY M14 CARBOXYPEPTIDASE A,B"/>
    <property type="match status" value="1"/>
</dbReference>
<dbReference type="AlphaFoldDB" id="A0A2B4RYT9"/>
<keyword evidence="5" id="KW-0964">Secreted</keyword>
<sequence length="418" mass="48096">MASTLLYAVFLSVVVASFAGDKVIRIIPGNSNELDFLSSLEGKRELELDFWKAPHRPGLAVDIHLTDAAYKTVAKLLKEQNIRFQILIVDVDKLMDDENELQKRGMSFSFYSRYHPLNEIDEELRNLANQHAEMANVFNLGRSFEGRQQQAIKLRGRRRPGKKIFFMNCGIHAREWVSPATCMYIIKQIVSRYGRDSSVTEMLDKMDFVIMPVLNVDGYVFTWNPSNRRNRYWRKTRKPNKSSRCFGTDPNRNWDYMWGYPGASSNPCSESFRGTHAFSEIEVRNVADYLKALNENGQIAGYMDIHAYSQLWMTPWGYTARKTKDHEELMRVSKAAVNAIRNAGYGTYYRYGPSSVIIYQNSGGSKDYTYGALKIKYSFALELRDTGRYGFLLPAYQIVPTAMETFEGIKAMAREMKV</sequence>
<evidence type="ECO:0000256" key="1">
    <source>
        <dbReference type="ARBA" id="ARBA00001947"/>
    </source>
</evidence>
<evidence type="ECO:0000256" key="4">
    <source>
        <dbReference type="ARBA" id="ARBA00005988"/>
    </source>
</evidence>
<keyword evidence="15" id="KW-1015">Disulfide bond</keyword>
<evidence type="ECO:0000256" key="18">
    <source>
        <dbReference type="SAM" id="SignalP"/>
    </source>
</evidence>
<evidence type="ECO:0000259" key="19">
    <source>
        <dbReference type="PROSITE" id="PS52035"/>
    </source>
</evidence>
<comment type="cofactor">
    <cofactor evidence="1">
        <name>Zn(2+)</name>
        <dbReference type="ChEBI" id="CHEBI:29105"/>
    </cofactor>
</comment>
<keyword evidence="10" id="KW-0378">Hydrolase</keyword>
<feature type="domain" description="Peptidase M14" evidence="19">
    <location>
        <begin position="113"/>
        <end position="416"/>
    </location>
</feature>
<dbReference type="GO" id="GO:0005615">
    <property type="term" value="C:extracellular space"/>
    <property type="evidence" value="ECO:0007669"/>
    <property type="project" value="TreeGrafter"/>
</dbReference>
<dbReference type="InterPro" id="IPR003146">
    <property type="entry name" value="M14A_act_pep"/>
</dbReference>
<dbReference type="Gene3D" id="3.40.630.10">
    <property type="entry name" value="Zn peptidases"/>
    <property type="match status" value="1"/>
</dbReference>
<evidence type="ECO:0000256" key="8">
    <source>
        <dbReference type="ARBA" id="ARBA00022723"/>
    </source>
</evidence>
<accession>A0A2B4RYT9</accession>
<dbReference type="InterPro" id="IPR036990">
    <property type="entry name" value="M14A-like_propep"/>
</dbReference>
<evidence type="ECO:0000256" key="15">
    <source>
        <dbReference type="ARBA" id="ARBA00023157"/>
    </source>
</evidence>
<keyword evidence="13" id="KW-0482">Metalloprotease</keyword>
<comment type="similarity">
    <text evidence="4 17">Belongs to the peptidase M14 family.</text>
</comment>
<keyword evidence="11" id="KW-0862">Zinc</keyword>
<name>A0A2B4RYT9_STYPI</name>
<dbReference type="GO" id="GO:0004181">
    <property type="term" value="F:metallocarboxypeptidase activity"/>
    <property type="evidence" value="ECO:0007669"/>
    <property type="project" value="InterPro"/>
</dbReference>
<keyword evidence="8" id="KW-0479">Metal-binding</keyword>
<dbReference type="GO" id="GO:0008270">
    <property type="term" value="F:zinc ion binding"/>
    <property type="evidence" value="ECO:0007669"/>
    <property type="project" value="InterPro"/>
</dbReference>
<dbReference type="EMBL" id="LSMT01000278">
    <property type="protein sequence ID" value="PFX21405.1"/>
    <property type="molecule type" value="Genomic_DNA"/>
</dbReference>
<dbReference type="PRINTS" id="PR00765">
    <property type="entry name" value="CRBOXYPTASEA"/>
</dbReference>
<feature type="active site" description="Proton donor/acceptor" evidence="17">
    <location>
        <position position="382"/>
    </location>
</feature>
<proteinExistence type="inferred from homology"/>
<dbReference type="SUPFAM" id="SSF53187">
    <property type="entry name" value="Zn-dependent exopeptidases"/>
    <property type="match status" value="1"/>
</dbReference>
<dbReference type="InterPro" id="IPR000834">
    <property type="entry name" value="Peptidase_M14"/>
</dbReference>
<dbReference type="FunFam" id="3.40.630.10:FF:000040">
    <property type="entry name" value="zinc carboxypeptidase"/>
    <property type="match status" value="1"/>
</dbReference>
<evidence type="ECO:0000256" key="7">
    <source>
        <dbReference type="ARBA" id="ARBA00022670"/>
    </source>
</evidence>
<feature type="signal peptide" evidence="18">
    <location>
        <begin position="1"/>
        <end position="19"/>
    </location>
</feature>
<evidence type="ECO:0000313" key="20">
    <source>
        <dbReference type="EMBL" id="PFX21405.1"/>
    </source>
</evidence>
<organism evidence="20 21">
    <name type="scientific">Stylophora pistillata</name>
    <name type="common">Smooth cauliflower coral</name>
    <dbReference type="NCBI Taxonomy" id="50429"/>
    <lineage>
        <taxon>Eukaryota</taxon>
        <taxon>Metazoa</taxon>
        <taxon>Cnidaria</taxon>
        <taxon>Anthozoa</taxon>
        <taxon>Hexacorallia</taxon>
        <taxon>Scleractinia</taxon>
        <taxon>Astrocoeniina</taxon>
        <taxon>Pocilloporidae</taxon>
        <taxon>Stylophora</taxon>
    </lineage>
</organism>
<reference evidence="21" key="1">
    <citation type="journal article" date="2017" name="bioRxiv">
        <title>Comparative analysis of the genomes of Stylophora pistillata and Acropora digitifera provides evidence for extensive differences between species of corals.</title>
        <authorList>
            <person name="Voolstra C.R."/>
            <person name="Li Y."/>
            <person name="Liew Y.J."/>
            <person name="Baumgarten S."/>
            <person name="Zoccola D."/>
            <person name="Flot J.-F."/>
            <person name="Tambutte S."/>
            <person name="Allemand D."/>
            <person name="Aranda M."/>
        </authorList>
    </citation>
    <scope>NUCLEOTIDE SEQUENCE [LARGE SCALE GENOMIC DNA]</scope>
</reference>
<evidence type="ECO:0000256" key="10">
    <source>
        <dbReference type="ARBA" id="ARBA00022801"/>
    </source>
</evidence>
<feature type="chain" id="PRO_5012247980" evidence="18">
    <location>
        <begin position="20"/>
        <end position="418"/>
    </location>
</feature>
<dbReference type="PANTHER" id="PTHR11705:SF143">
    <property type="entry name" value="SLL0236 PROTEIN"/>
    <property type="match status" value="1"/>
</dbReference>
<dbReference type="STRING" id="50429.A0A2B4RYT9"/>
<dbReference type="Pfam" id="PF02244">
    <property type="entry name" value="Propep_M14"/>
    <property type="match status" value="1"/>
</dbReference>
<gene>
    <name evidence="20" type="primary">CPA2</name>
    <name evidence="20" type="ORF">AWC38_SpisGene14094</name>
</gene>
<dbReference type="Proteomes" id="UP000225706">
    <property type="component" value="Unassembled WGS sequence"/>
</dbReference>
<keyword evidence="6 20" id="KW-0121">Carboxypeptidase</keyword>
<dbReference type="PROSITE" id="PS52035">
    <property type="entry name" value="PEPTIDASE_M14"/>
    <property type="match status" value="1"/>
</dbReference>
<dbReference type="Pfam" id="PF00246">
    <property type="entry name" value="Peptidase_M14"/>
    <property type="match status" value="1"/>
</dbReference>
<comment type="subcellular location">
    <subcellularLocation>
        <location evidence="3">Secreted</location>
    </subcellularLocation>
</comment>
<keyword evidence="9 18" id="KW-0732">Signal</keyword>
<comment type="caution">
    <text evidence="20">The sequence shown here is derived from an EMBL/GenBank/DDBJ whole genome shotgun (WGS) entry which is preliminary data.</text>
</comment>
<evidence type="ECO:0000256" key="3">
    <source>
        <dbReference type="ARBA" id="ARBA00004613"/>
    </source>
</evidence>
<evidence type="ECO:0000256" key="6">
    <source>
        <dbReference type="ARBA" id="ARBA00022645"/>
    </source>
</evidence>
<evidence type="ECO:0000256" key="17">
    <source>
        <dbReference type="PROSITE-ProRule" id="PRU01379"/>
    </source>
</evidence>
<dbReference type="InterPro" id="IPR057246">
    <property type="entry name" value="CARBOXYPEPT_ZN_1"/>
</dbReference>
<keyword evidence="7" id="KW-0645">Protease</keyword>
<dbReference type="SMART" id="SM00631">
    <property type="entry name" value="Zn_pept"/>
    <property type="match status" value="1"/>
</dbReference>
<dbReference type="OrthoDB" id="3626597at2759"/>
<dbReference type="CDD" id="cd03860">
    <property type="entry name" value="M14_CP_A-B_like"/>
    <property type="match status" value="1"/>
</dbReference>
<dbReference type="GO" id="GO:0006508">
    <property type="term" value="P:proteolysis"/>
    <property type="evidence" value="ECO:0007669"/>
    <property type="project" value="UniProtKB-KW"/>
</dbReference>
<evidence type="ECO:0000256" key="2">
    <source>
        <dbReference type="ARBA" id="ARBA00003091"/>
    </source>
</evidence>
<dbReference type="PROSITE" id="PS00132">
    <property type="entry name" value="CARBOXYPEPT_ZN_1"/>
    <property type="match status" value="1"/>
</dbReference>
<evidence type="ECO:0000256" key="16">
    <source>
        <dbReference type="ARBA" id="ARBA00057299"/>
    </source>
</evidence>
<evidence type="ECO:0000256" key="11">
    <source>
        <dbReference type="ARBA" id="ARBA00022833"/>
    </source>
</evidence>
<evidence type="ECO:0000256" key="13">
    <source>
        <dbReference type="ARBA" id="ARBA00023049"/>
    </source>
</evidence>
<dbReference type="SUPFAM" id="SSF54897">
    <property type="entry name" value="Protease propeptides/inhibitors"/>
    <property type="match status" value="1"/>
</dbReference>
<evidence type="ECO:0000256" key="12">
    <source>
        <dbReference type="ARBA" id="ARBA00023026"/>
    </source>
</evidence>
<evidence type="ECO:0000256" key="14">
    <source>
        <dbReference type="ARBA" id="ARBA00023145"/>
    </source>
</evidence>
<dbReference type="Gene3D" id="3.30.70.340">
    <property type="entry name" value="Metallocarboxypeptidase-like"/>
    <property type="match status" value="1"/>
</dbReference>
<keyword evidence="12" id="KW-0843">Virulence</keyword>
<evidence type="ECO:0000313" key="21">
    <source>
        <dbReference type="Proteomes" id="UP000225706"/>
    </source>
</evidence>
<evidence type="ECO:0000256" key="9">
    <source>
        <dbReference type="ARBA" id="ARBA00022729"/>
    </source>
</evidence>
<keyword evidence="21" id="KW-1185">Reference proteome</keyword>
<dbReference type="FunFam" id="3.30.70.340:FF:000001">
    <property type="entry name" value="Carboxypeptidase A5"/>
    <property type="match status" value="1"/>
</dbReference>